<dbReference type="NCBIfam" id="NF037968">
    <property type="entry name" value="SemiSWEET_2"/>
    <property type="match status" value="1"/>
</dbReference>
<protein>
    <submittedName>
        <fullName evidence="6">Sugar transporter SemiSWEET</fullName>
    </submittedName>
</protein>
<feature type="transmembrane region" description="Helical" evidence="5">
    <location>
        <begin position="59"/>
        <end position="80"/>
    </location>
</feature>
<evidence type="ECO:0000256" key="3">
    <source>
        <dbReference type="ARBA" id="ARBA00022989"/>
    </source>
</evidence>
<accession>A0A9W5Y4D8</accession>
<evidence type="ECO:0000256" key="1">
    <source>
        <dbReference type="ARBA" id="ARBA00004141"/>
    </source>
</evidence>
<evidence type="ECO:0000313" key="6">
    <source>
        <dbReference type="EMBL" id="GKU26514.1"/>
    </source>
</evidence>
<proteinExistence type="predicted"/>
<evidence type="ECO:0000256" key="4">
    <source>
        <dbReference type="ARBA" id="ARBA00023136"/>
    </source>
</evidence>
<dbReference type="InterPro" id="IPR047662">
    <property type="entry name" value="SemiSWEET"/>
</dbReference>
<evidence type="ECO:0000256" key="2">
    <source>
        <dbReference type="ARBA" id="ARBA00022692"/>
    </source>
</evidence>
<comment type="caution">
    <text evidence="6">The sequence shown here is derived from an EMBL/GenBank/DDBJ whole genome shotgun (WGS) entry which is preliminary data.</text>
</comment>
<evidence type="ECO:0000256" key="5">
    <source>
        <dbReference type="SAM" id="Phobius"/>
    </source>
</evidence>
<sequence>MFFKFISIIAAILTTVSFVPQAVKTIKTKDTAGISFVMYLLFTIGVFCWLIYGAYIKDIAIIAANAVTLVLASIILKYKFDNVRKFNES</sequence>
<name>A0A9W5Y4D8_9CLOT</name>
<dbReference type="Pfam" id="PF04193">
    <property type="entry name" value="PQ-loop"/>
    <property type="match status" value="1"/>
</dbReference>
<dbReference type="SMART" id="SM00679">
    <property type="entry name" value="CTNS"/>
    <property type="match status" value="1"/>
</dbReference>
<dbReference type="InterPro" id="IPR006603">
    <property type="entry name" value="PQ-loop_rpt"/>
</dbReference>
<feature type="transmembrane region" description="Helical" evidence="5">
    <location>
        <begin position="32"/>
        <end position="52"/>
    </location>
</feature>
<keyword evidence="2 5" id="KW-0812">Transmembrane</keyword>
<keyword evidence="6" id="KW-0762">Sugar transport</keyword>
<keyword evidence="7" id="KW-1185">Reference proteome</keyword>
<keyword evidence="6" id="KW-0813">Transport</keyword>
<dbReference type="Proteomes" id="UP001057868">
    <property type="component" value="Unassembled WGS sequence"/>
</dbReference>
<comment type="subcellular location">
    <subcellularLocation>
        <location evidence="1">Membrane</location>
        <topology evidence="1">Multi-pass membrane protein</topology>
    </subcellularLocation>
</comment>
<evidence type="ECO:0000313" key="7">
    <source>
        <dbReference type="Proteomes" id="UP001057868"/>
    </source>
</evidence>
<dbReference type="GO" id="GO:0016020">
    <property type="term" value="C:membrane"/>
    <property type="evidence" value="ECO:0007669"/>
    <property type="project" value="UniProtKB-SubCell"/>
</dbReference>
<gene>
    <name evidence="6" type="ORF">CFOLD11_33410</name>
</gene>
<keyword evidence="3 5" id="KW-1133">Transmembrane helix</keyword>
<reference evidence="6" key="1">
    <citation type="journal article" date="2023" name="Int. J. Syst. Evol. Microbiol.">
        <title>&lt;i&gt;Clostridium folliculivorans&lt;/i&gt; sp. nov., isolated from soil samples of an organic paddy in Japan.</title>
        <authorList>
            <person name="Tazawa J."/>
            <person name="Kobayashi H."/>
            <person name="Tanizawa Y."/>
            <person name="Uchino A."/>
            <person name="Tanaka F."/>
            <person name="Urashima Y."/>
            <person name="Miura S."/>
            <person name="Sakamoto M."/>
            <person name="Ohkuma M."/>
            <person name="Tohno M."/>
        </authorList>
    </citation>
    <scope>NUCLEOTIDE SEQUENCE</scope>
    <source>
        <strain evidence="6">D1-1</strain>
    </source>
</reference>
<dbReference type="GO" id="GO:0051119">
    <property type="term" value="F:sugar transmembrane transporter activity"/>
    <property type="evidence" value="ECO:0007669"/>
    <property type="project" value="InterPro"/>
</dbReference>
<dbReference type="AlphaFoldDB" id="A0A9W5Y4D8"/>
<organism evidence="6 7">
    <name type="scientific">Clostridium folliculivorans</name>
    <dbReference type="NCBI Taxonomy" id="2886038"/>
    <lineage>
        <taxon>Bacteria</taxon>
        <taxon>Bacillati</taxon>
        <taxon>Bacillota</taxon>
        <taxon>Clostridia</taxon>
        <taxon>Eubacteriales</taxon>
        <taxon>Clostridiaceae</taxon>
        <taxon>Clostridium</taxon>
    </lineage>
</organism>
<dbReference type="Gene3D" id="1.20.1280.290">
    <property type="match status" value="1"/>
</dbReference>
<dbReference type="RefSeq" id="WP_261853415.1">
    <property type="nucleotide sequence ID" value="NZ_BQXY01000006.1"/>
</dbReference>
<dbReference type="EMBL" id="BQXY01000006">
    <property type="protein sequence ID" value="GKU26514.1"/>
    <property type="molecule type" value="Genomic_DNA"/>
</dbReference>
<keyword evidence="4 5" id="KW-0472">Membrane</keyword>